<evidence type="ECO:0000313" key="9">
    <source>
        <dbReference type="Proteomes" id="UP000472265"/>
    </source>
</evidence>
<evidence type="ECO:0000256" key="3">
    <source>
        <dbReference type="ARBA" id="ARBA00022530"/>
    </source>
</evidence>
<keyword evidence="3" id="KW-0272">Extracellular matrix</keyword>
<feature type="compositionally biased region" description="Basic and acidic residues" evidence="6">
    <location>
        <begin position="212"/>
        <end position="228"/>
    </location>
</feature>
<reference evidence="8" key="2">
    <citation type="submission" date="2025-08" db="UniProtKB">
        <authorList>
            <consortium name="Ensembl"/>
        </authorList>
    </citation>
    <scope>IDENTIFICATION</scope>
</reference>
<dbReference type="Ensembl" id="ENSSAUT00010067496.1">
    <property type="protein sequence ID" value="ENSSAUP00010064431.1"/>
    <property type="gene ID" value="ENSSAUG00010025268.1"/>
</dbReference>
<evidence type="ECO:0000259" key="7">
    <source>
        <dbReference type="PROSITE" id="PS50234"/>
    </source>
</evidence>
<protein>
    <submittedName>
        <fullName evidence="8">Collagen type VI alpha 2 chain</fullName>
    </submittedName>
</protein>
<dbReference type="GO" id="GO:0005615">
    <property type="term" value="C:extracellular space"/>
    <property type="evidence" value="ECO:0007669"/>
    <property type="project" value="TreeGrafter"/>
</dbReference>
<dbReference type="InterPro" id="IPR050149">
    <property type="entry name" value="Collagen_superfamily"/>
</dbReference>
<reference evidence="8" key="3">
    <citation type="submission" date="2025-09" db="UniProtKB">
        <authorList>
            <consortium name="Ensembl"/>
        </authorList>
    </citation>
    <scope>IDENTIFICATION</scope>
</reference>
<dbReference type="PRINTS" id="PR00453">
    <property type="entry name" value="VWFADOMAIN"/>
</dbReference>
<dbReference type="FunFam" id="3.40.50.410:FF:000027">
    <property type="entry name" value="collagen alpha-2(VI) chain isoform X1"/>
    <property type="match status" value="1"/>
</dbReference>
<dbReference type="GeneTree" id="ENSGT00940000155682"/>
<keyword evidence="2" id="KW-0964">Secreted</keyword>
<feature type="compositionally biased region" description="Low complexity" evidence="6">
    <location>
        <begin position="230"/>
        <end position="255"/>
    </location>
</feature>
<proteinExistence type="predicted"/>
<sequence>CKNCWFMQDGRTVVSMQLQVDLILTRTLVASNFYILNHILFVQQKLKYIKRKTNRFLCFQRVNGIRYLGKGTYIDCALTNMTHEMLRTASNPKALRFAVVITDGHVTGNPCGGIKVAAERARDEGIRMFVVAASKNVEETGLREIANSPATVYRRDFMAVDLSQGRAIIHDETIKRIISTMKHLAYTECYSVSCLETPGPPGPKGHRGQKGAKGDNGDPGLKGERGRPGDPGIEGPIGQPGIKGKIGRIGTPGCKGDPGDKGRRGDYGLKGSQGPDGPKGEKGEMGSEGLRGLAGESGNKGTKGDNGLPGPRGPPGASGEPGKNGTRGDPGDAGPRGESGPVGPKGDPGRPGFNYPGARGKSGERGEKGNRGPRGSRGDCGQKGGPGDKGTPGDPVSTSSQLDACCLWSKRCLYSPGEPGPQGEPGLRGSRGEGGRDECDVMNYIRETCGCCDCEKRCGPLDIVFVIDSSESVGLTNFTLEKNFVINTINRLGSLAKDPQADTGTRVGVVQYSHSGTFQAIRLDDPKIDSLSAFKDAVKRLEWIAGGTWTPSALKYAYDNLIRDSRRAKANVTVVVITDGRFDPRDDDSLLTYLCNDPSVDVSAIGIGDMFDQIEENESLKSIACQRDGRVLGMRRFADLVAEEFIDKIETVLCPDPVVICPELPCKSGKISKLNVSPVPLAEEGSPSLVPTSLAGVANLLNGLSEQQYGVGVATMAYTAQRAKLAQGVDRQQWTQLFIDSFKYVYGDIMGDPEKALGLC</sequence>
<evidence type="ECO:0000256" key="4">
    <source>
        <dbReference type="ARBA" id="ARBA00022737"/>
    </source>
</evidence>
<dbReference type="InterPro" id="IPR008160">
    <property type="entry name" value="Collagen"/>
</dbReference>
<feature type="compositionally biased region" description="Gly residues" evidence="6">
    <location>
        <begin position="381"/>
        <end position="390"/>
    </location>
</feature>
<dbReference type="Proteomes" id="UP000472265">
    <property type="component" value="Chromosome 21"/>
</dbReference>
<dbReference type="SMART" id="SM00327">
    <property type="entry name" value="VWA"/>
    <property type="match status" value="2"/>
</dbReference>
<evidence type="ECO:0000256" key="6">
    <source>
        <dbReference type="SAM" id="MobiDB-lite"/>
    </source>
</evidence>
<gene>
    <name evidence="8" type="primary">COL6A2</name>
    <name evidence="8" type="synonym">col6a2</name>
</gene>
<accession>A0A671YM70</accession>
<feature type="compositionally biased region" description="Basic and acidic residues" evidence="6">
    <location>
        <begin position="361"/>
        <end position="370"/>
    </location>
</feature>
<reference evidence="8" key="1">
    <citation type="submission" date="2021-04" db="EMBL/GenBank/DDBJ databases">
        <authorList>
            <consortium name="Wellcome Sanger Institute Data Sharing"/>
        </authorList>
    </citation>
    <scope>NUCLEOTIDE SEQUENCE [LARGE SCALE GENOMIC DNA]</scope>
</reference>
<feature type="domain" description="VWFA" evidence="7">
    <location>
        <begin position="462"/>
        <end position="649"/>
    </location>
</feature>
<keyword evidence="5" id="KW-0130">Cell adhesion</keyword>
<evidence type="ECO:0000256" key="2">
    <source>
        <dbReference type="ARBA" id="ARBA00022525"/>
    </source>
</evidence>
<dbReference type="InterPro" id="IPR002035">
    <property type="entry name" value="VWF_A"/>
</dbReference>
<dbReference type="Pfam" id="PF01391">
    <property type="entry name" value="Collagen"/>
    <property type="match status" value="1"/>
</dbReference>
<feature type="domain" description="VWFA" evidence="7">
    <location>
        <begin position="59"/>
        <end position="177"/>
    </location>
</feature>
<dbReference type="AlphaFoldDB" id="A0A671YM70"/>
<dbReference type="SUPFAM" id="SSF53300">
    <property type="entry name" value="vWA-like"/>
    <property type="match status" value="2"/>
</dbReference>
<feature type="region of interest" description="Disordered" evidence="6">
    <location>
        <begin position="200"/>
        <end position="398"/>
    </location>
</feature>
<comment type="subcellular location">
    <subcellularLocation>
        <location evidence="1">Secreted</location>
        <location evidence="1">Extracellular space</location>
        <location evidence="1">Extracellular matrix</location>
    </subcellularLocation>
</comment>
<keyword evidence="4" id="KW-0677">Repeat</keyword>
<keyword evidence="9" id="KW-1185">Reference proteome</keyword>
<name>A0A671YM70_SPAAU</name>
<dbReference type="InterPro" id="IPR036465">
    <property type="entry name" value="vWFA_dom_sf"/>
</dbReference>
<evidence type="ECO:0000256" key="1">
    <source>
        <dbReference type="ARBA" id="ARBA00004498"/>
    </source>
</evidence>
<evidence type="ECO:0000313" key="8">
    <source>
        <dbReference type="Ensembl" id="ENSSAUP00010064431.1"/>
    </source>
</evidence>
<dbReference type="Gene3D" id="3.40.50.410">
    <property type="entry name" value="von Willebrand factor, type A domain"/>
    <property type="match status" value="2"/>
</dbReference>
<dbReference type="PROSITE" id="PS50234">
    <property type="entry name" value="VWFA"/>
    <property type="match status" value="2"/>
</dbReference>
<dbReference type="PANTHER" id="PTHR24023">
    <property type="entry name" value="COLLAGEN ALPHA"/>
    <property type="match status" value="1"/>
</dbReference>
<evidence type="ECO:0000256" key="5">
    <source>
        <dbReference type="ARBA" id="ARBA00022889"/>
    </source>
</evidence>
<dbReference type="Pfam" id="PF00092">
    <property type="entry name" value="VWA"/>
    <property type="match status" value="2"/>
</dbReference>
<dbReference type="FunFam" id="3.40.50.410:FF:000026">
    <property type="entry name" value="Collagen, type VI, alpha 1"/>
    <property type="match status" value="1"/>
</dbReference>
<dbReference type="PANTHER" id="PTHR24023:SF1082">
    <property type="entry name" value="COLLAGEN TRIPLE HELIX REPEAT"/>
    <property type="match status" value="1"/>
</dbReference>
<dbReference type="GO" id="GO:0031012">
    <property type="term" value="C:extracellular matrix"/>
    <property type="evidence" value="ECO:0007669"/>
    <property type="project" value="TreeGrafter"/>
</dbReference>
<feature type="compositionally biased region" description="Basic and acidic residues" evidence="6">
    <location>
        <begin position="257"/>
        <end position="267"/>
    </location>
</feature>
<dbReference type="GO" id="GO:0007155">
    <property type="term" value="P:cell adhesion"/>
    <property type="evidence" value="ECO:0007669"/>
    <property type="project" value="UniProtKB-KW"/>
</dbReference>
<organism evidence="8 9">
    <name type="scientific">Sparus aurata</name>
    <name type="common">Gilthead sea bream</name>
    <dbReference type="NCBI Taxonomy" id="8175"/>
    <lineage>
        <taxon>Eukaryota</taxon>
        <taxon>Metazoa</taxon>
        <taxon>Chordata</taxon>
        <taxon>Craniata</taxon>
        <taxon>Vertebrata</taxon>
        <taxon>Euteleostomi</taxon>
        <taxon>Actinopterygii</taxon>
        <taxon>Neopterygii</taxon>
        <taxon>Teleostei</taxon>
        <taxon>Neoteleostei</taxon>
        <taxon>Acanthomorphata</taxon>
        <taxon>Eupercaria</taxon>
        <taxon>Spariformes</taxon>
        <taxon>Sparidae</taxon>
        <taxon>Sparus</taxon>
    </lineage>
</organism>